<comment type="similarity">
    <text evidence="1">Belongs to the DegT/DnrJ/EryC1 family.</text>
</comment>
<accession>A0A1I4RG25</accession>
<dbReference type="Gene3D" id="3.90.1150.10">
    <property type="entry name" value="Aspartate Aminotransferase, domain 1"/>
    <property type="match status" value="1"/>
</dbReference>
<evidence type="ECO:0000313" key="3">
    <source>
        <dbReference type="Proteomes" id="UP000199611"/>
    </source>
</evidence>
<dbReference type="GO" id="GO:0008483">
    <property type="term" value="F:transaminase activity"/>
    <property type="evidence" value="ECO:0007669"/>
    <property type="project" value="TreeGrafter"/>
</dbReference>
<dbReference type="Proteomes" id="UP000199611">
    <property type="component" value="Unassembled WGS sequence"/>
</dbReference>
<name>A0A1I4RG25_9BACT</name>
<gene>
    <name evidence="2" type="ORF">SAMN05660836_00601</name>
</gene>
<sequence length="540" mass="59919">MSNSSENRRISEVVLSMDCLEALFSSLDFKGWRILEKAGRKGIRIWVHLGILNALFERWLSKGRGLEFKRLVGRILEYAKPLAALSEDAFSICNDSVDPYVRQVLLSLDRLGPEAKALCVEHLEKPASSGLWITIDEFTEYLDGTVTTVPVPFVDLRSQQDRIRASLEKNIFRVLMHGRYVRGDEVSELEHKLAEYVGVRHCIACSSGTDAILLSLLALRIGPGDAVFTSPFTFFATAEAIALLGATPVFVDVDPVNFLIDPNQLVKAVKSLSEGGIDYPLPESGDLKARAVITVDLFGVPCDYDRIRVIADRYGLLLIEDAAQAFGARRKGRRACSFGDLACTSFFPAKPLGCYGDGGAVFTDFDEYADVVRSLRDHGQGLGAYEHLRVGLNARMDTLQAAILLAKLEIFEEELGLRRKVAEEYSRLIGNLPGVRIPQVALPELTESAWAQYCVVFERKEVRDKVRRALNSAGIPCAVYYPVPLHLQPAFSRLGYKKGDFPVAEWLSERVLALPFHPYLGPEVMEKVAGIIEASIRHIS</sequence>
<evidence type="ECO:0000313" key="2">
    <source>
        <dbReference type="EMBL" id="SFM51214.1"/>
    </source>
</evidence>
<dbReference type="STRING" id="39841.SAMN05660836_00601"/>
<protein>
    <submittedName>
        <fullName evidence="2">dTDP-4-amino-4,6-dideoxygalactose transaminase</fullName>
    </submittedName>
</protein>
<dbReference type="CDD" id="cd00616">
    <property type="entry name" value="AHBA_syn"/>
    <property type="match status" value="1"/>
</dbReference>
<dbReference type="GO" id="GO:0000271">
    <property type="term" value="P:polysaccharide biosynthetic process"/>
    <property type="evidence" value="ECO:0007669"/>
    <property type="project" value="TreeGrafter"/>
</dbReference>
<dbReference type="AlphaFoldDB" id="A0A1I4RG25"/>
<dbReference type="GO" id="GO:0030170">
    <property type="term" value="F:pyridoxal phosphate binding"/>
    <property type="evidence" value="ECO:0007669"/>
    <property type="project" value="TreeGrafter"/>
</dbReference>
<proteinExistence type="inferred from homology"/>
<dbReference type="Gene3D" id="3.40.640.10">
    <property type="entry name" value="Type I PLP-dependent aspartate aminotransferase-like (Major domain)"/>
    <property type="match status" value="1"/>
</dbReference>
<dbReference type="SUPFAM" id="SSF53383">
    <property type="entry name" value="PLP-dependent transferases"/>
    <property type="match status" value="1"/>
</dbReference>
<dbReference type="InterPro" id="IPR015422">
    <property type="entry name" value="PyrdxlP-dep_Trfase_small"/>
</dbReference>
<dbReference type="EMBL" id="FOUU01000001">
    <property type="protein sequence ID" value="SFM51214.1"/>
    <property type="molecule type" value="Genomic_DNA"/>
</dbReference>
<dbReference type="Pfam" id="PF01041">
    <property type="entry name" value="DegT_DnrJ_EryC1"/>
    <property type="match status" value="1"/>
</dbReference>
<keyword evidence="1" id="KW-0663">Pyridoxal phosphate</keyword>
<dbReference type="InterPro" id="IPR015421">
    <property type="entry name" value="PyrdxlP-dep_Trfase_major"/>
</dbReference>
<dbReference type="InterPro" id="IPR000653">
    <property type="entry name" value="DegT/StrS_aminotransferase"/>
</dbReference>
<organism evidence="2 3">
    <name type="scientific">Thermodesulforhabdus norvegica</name>
    <dbReference type="NCBI Taxonomy" id="39841"/>
    <lineage>
        <taxon>Bacteria</taxon>
        <taxon>Pseudomonadati</taxon>
        <taxon>Thermodesulfobacteriota</taxon>
        <taxon>Syntrophobacteria</taxon>
        <taxon>Syntrophobacterales</taxon>
        <taxon>Thermodesulforhabdaceae</taxon>
        <taxon>Thermodesulforhabdus</taxon>
    </lineage>
</organism>
<keyword evidence="3" id="KW-1185">Reference proteome</keyword>
<dbReference type="PANTHER" id="PTHR30244:SF42">
    <property type="entry name" value="UDP-2-ACETAMIDO-2-DEOXY-3-OXO-D-GLUCURONATE AMINOTRANSFERASE"/>
    <property type="match status" value="1"/>
</dbReference>
<reference evidence="2 3" key="1">
    <citation type="submission" date="2016-10" db="EMBL/GenBank/DDBJ databases">
        <authorList>
            <person name="de Groot N.N."/>
        </authorList>
    </citation>
    <scope>NUCLEOTIDE SEQUENCE [LARGE SCALE GENOMIC DNA]</scope>
    <source>
        <strain evidence="2 3">DSM 9990</strain>
    </source>
</reference>
<dbReference type="InterPro" id="IPR015424">
    <property type="entry name" value="PyrdxlP-dep_Trfase"/>
</dbReference>
<dbReference type="PANTHER" id="PTHR30244">
    <property type="entry name" value="TRANSAMINASE"/>
    <property type="match status" value="1"/>
</dbReference>
<evidence type="ECO:0000256" key="1">
    <source>
        <dbReference type="RuleBase" id="RU004508"/>
    </source>
</evidence>